<reference evidence="2 3" key="1">
    <citation type="submission" date="2019-05" db="EMBL/GenBank/DDBJ databases">
        <title>Another draft genome of Portunus trituberculatus and its Hox gene families provides insights of decapod evolution.</title>
        <authorList>
            <person name="Jeong J.-H."/>
            <person name="Song I."/>
            <person name="Kim S."/>
            <person name="Choi T."/>
            <person name="Kim D."/>
            <person name="Ryu S."/>
            <person name="Kim W."/>
        </authorList>
    </citation>
    <scope>NUCLEOTIDE SEQUENCE [LARGE SCALE GENOMIC DNA]</scope>
    <source>
        <tissue evidence="2">Muscle</tissue>
    </source>
</reference>
<keyword evidence="1" id="KW-1133">Transmembrane helix</keyword>
<protein>
    <submittedName>
        <fullName evidence="2">Uncharacterized protein</fullName>
    </submittedName>
</protein>
<dbReference type="EMBL" id="VSRR010075514">
    <property type="protein sequence ID" value="MPC87764.1"/>
    <property type="molecule type" value="Genomic_DNA"/>
</dbReference>
<keyword evidence="1" id="KW-0812">Transmembrane</keyword>
<evidence type="ECO:0000256" key="1">
    <source>
        <dbReference type="SAM" id="Phobius"/>
    </source>
</evidence>
<feature type="transmembrane region" description="Helical" evidence="1">
    <location>
        <begin position="42"/>
        <end position="61"/>
    </location>
</feature>
<sequence>MCWSVAVTAQWQDVPRRGCPSTSPSRFSGETSSVQKLRRMKTVRAAMISSVVLCYMIPLMYGDRLFSLMLEMKNDPIGMFELMGKDSQS</sequence>
<accession>A0A5B7J5N6</accession>
<evidence type="ECO:0000313" key="2">
    <source>
        <dbReference type="EMBL" id="MPC87764.1"/>
    </source>
</evidence>
<comment type="caution">
    <text evidence="2">The sequence shown here is derived from an EMBL/GenBank/DDBJ whole genome shotgun (WGS) entry which is preliminary data.</text>
</comment>
<proteinExistence type="predicted"/>
<keyword evidence="3" id="KW-1185">Reference proteome</keyword>
<gene>
    <name evidence="2" type="ORF">E2C01_082637</name>
</gene>
<dbReference type="AlphaFoldDB" id="A0A5B7J5N6"/>
<evidence type="ECO:0000313" key="3">
    <source>
        <dbReference type="Proteomes" id="UP000324222"/>
    </source>
</evidence>
<organism evidence="2 3">
    <name type="scientific">Portunus trituberculatus</name>
    <name type="common">Swimming crab</name>
    <name type="synonym">Neptunus trituberculatus</name>
    <dbReference type="NCBI Taxonomy" id="210409"/>
    <lineage>
        <taxon>Eukaryota</taxon>
        <taxon>Metazoa</taxon>
        <taxon>Ecdysozoa</taxon>
        <taxon>Arthropoda</taxon>
        <taxon>Crustacea</taxon>
        <taxon>Multicrustacea</taxon>
        <taxon>Malacostraca</taxon>
        <taxon>Eumalacostraca</taxon>
        <taxon>Eucarida</taxon>
        <taxon>Decapoda</taxon>
        <taxon>Pleocyemata</taxon>
        <taxon>Brachyura</taxon>
        <taxon>Eubrachyura</taxon>
        <taxon>Portunoidea</taxon>
        <taxon>Portunidae</taxon>
        <taxon>Portuninae</taxon>
        <taxon>Portunus</taxon>
    </lineage>
</organism>
<keyword evidence="1" id="KW-0472">Membrane</keyword>
<name>A0A5B7J5N6_PORTR</name>
<dbReference type="Proteomes" id="UP000324222">
    <property type="component" value="Unassembled WGS sequence"/>
</dbReference>